<evidence type="ECO:0000313" key="9">
    <source>
        <dbReference type="EMBL" id="TDK41244.1"/>
    </source>
</evidence>
<protein>
    <submittedName>
        <fullName evidence="9">Peptidase M48</fullName>
    </submittedName>
</protein>
<dbReference type="PROSITE" id="PS51257">
    <property type="entry name" value="PROKAR_LIPOPROTEIN"/>
    <property type="match status" value="1"/>
</dbReference>
<evidence type="ECO:0000256" key="2">
    <source>
        <dbReference type="ARBA" id="ARBA00022723"/>
    </source>
</evidence>
<dbReference type="InterPro" id="IPR001915">
    <property type="entry name" value="Peptidase_M48"/>
</dbReference>
<dbReference type="GO" id="GO:0004222">
    <property type="term" value="F:metalloendopeptidase activity"/>
    <property type="evidence" value="ECO:0007669"/>
    <property type="project" value="InterPro"/>
</dbReference>
<dbReference type="InterPro" id="IPR051156">
    <property type="entry name" value="Mito/Outer_Membr_Metalloprot"/>
</dbReference>
<feature type="domain" description="Peptidase M48" evidence="8">
    <location>
        <begin position="73"/>
        <end position="220"/>
    </location>
</feature>
<keyword evidence="1 6" id="KW-0645">Protease</keyword>
<name>A0A4R5UQC5_9RHOB</name>
<dbReference type="PANTHER" id="PTHR22726:SF1">
    <property type="entry name" value="METALLOENDOPEPTIDASE OMA1, MITOCHONDRIAL"/>
    <property type="match status" value="1"/>
</dbReference>
<evidence type="ECO:0000313" key="10">
    <source>
        <dbReference type="Proteomes" id="UP000295301"/>
    </source>
</evidence>
<keyword evidence="7" id="KW-0732">Signal</keyword>
<keyword evidence="4 6" id="KW-0862">Zinc</keyword>
<dbReference type="AlphaFoldDB" id="A0A4R5UQC5"/>
<proteinExistence type="inferred from homology"/>
<evidence type="ECO:0000256" key="7">
    <source>
        <dbReference type="SAM" id="SignalP"/>
    </source>
</evidence>
<dbReference type="GO" id="GO:0016020">
    <property type="term" value="C:membrane"/>
    <property type="evidence" value="ECO:0007669"/>
    <property type="project" value="TreeGrafter"/>
</dbReference>
<keyword evidence="3 6" id="KW-0378">Hydrolase</keyword>
<evidence type="ECO:0000256" key="1">
    <source>
        <dbReference type="ARBA" id="ARBA00022670"/>
    </source>
</evidence>
<evidence type="ECO:0000256" key="6">
    <source>
        <dbReference type="RuleBase" id="RU003983"/>
    </source>
</evidence>
<dbReference type="Gene3D" id="3.30.2010.10">
    <property type="entry name" value="Metalloproteases ('zincins'), catalytic domain"/>
    <property type="match status" value="1"/>
</dbReference>
<sequence>MRRILMMLALLFVAGCAAAPPPGTALPEEVLRARRAFGQVVAAVEPVAERECASRTSDVSCDFIIRVDPDPGDQPNAFQTVDSRGRPVILFTVALIDSTRNADELAFVLSHETAHHILGHLDRQARHAAAGAAIFGGLATLDGASPEAVIRAQELGAAVGARSYSKDFELEADHLGTVIAYHAGFDPLRGAEYFARLPDPGDRFLGTHPPNAARVRVVQQTMRVLQGPGLAG</sequence>
<dbReference type="PANTHER" id="PTHR22726">
    <property type="entry name" value="METALLOENDOPEPTIDASE OMA1"/>
    <property type="match status" value="1"/>
</dbReference>
<dbReference type="GO" id="GO:0046872">
    <property type="term" value="F:metal ion binding"/>
    <property type="evidence" value="ECO:0007669"/>
    <property type="project" value="UniProtKB-KW"/>
</dbReference>
<dbReference type="Proteomes" id="UP000295301">
    <property type="component" value="Unassembled WGS sequence"/>
</dbReference>
<reference evidence="9 10" key="1">
    <citation type="submission" date="2019-03" db="EMBL/GenBank/DDBJ databases">
        <title>Ruegeria lutea sp. nov., a novel strain, isolated from marine sediment, the Masan Bay, South Korea.</title>
        <authorList>
            <person name="Kim J."/>
            <person name="Kim D.-Y."/>
            <person name="Lee S.-S."/>
        </authorList>
    </citation>
    <scope>NUCLEOTIDE SEQUENCE [LARGE SCALE GENOMIC DNA]</scope>
    <source>
        <strain evidence="9 10">318-1</strain>
    </source>
</reference>
<comment type="cofactor">
    <cofactor evidence="6">
        <name>Zn(2+)</name>
        <dbReference type="ChEBI" id="CHEBI:29105"/>
    </cofactor>
    <text evidence="6">Binds 1 zinc ion per subunit.</text>
</comment>
<gene>
    <name evidence="9" type="ORF">E1832_21380</name>
</gene>
<keyword evidence="10" id="KW-1185">Reference proteome</keyword>
<feature type="signal peptide" evidence="7">
    <location>
        <begin position="1"/>
        <end position="19"/>
    </location>
</feature>
<keyword evidence="5 6" id="KW-0482">Metalloprotease</keyword>
<evidence type="ECO:0000256" key="4">
    <source>
        <dbReference type="ARBA" id="ARBA00022833"/>
    </source>
</evidence>
<dbReference type="RefSeq" id="WP_133361812.1">
    <property type="nucleotide sequence ID" value="NZ_SMUV01000074.1"/>
</dbReference>
<comment type="caution">
    <text evidence="9">The sequence shown here is derived from an EMBL/GenBank/DDBJ whole genome shotgun (WGS) entry which is preliminary data.</text>
</comment>
<evidence type="ECO:0000259" key="8">
    <source>
        <dbReference type="Pfam" id="PF01435"/>
    </source>
</evidence>
<keyword evidence="2" id="KW-0479">Metal-binding</keyword>
<evidence type="ECO:0000256" key="5">
    <source>
        <dbReference type="ARBA" id="ARBA00023049"/>
    </source>
</evidence>
<feature type="chain" id="PRO_5020201583" evidence="7">
    <location>
        <begin position="20"/>
        <end position="232"/>
    </location>
</feature>
<dbReference type="CDD" id="cd07324">
    <property type="entry name" value="M48C_Oma1-like"/>
    <property type="match status" value="1"/>
</dbReference>
<dbReference type="EMBL" id="SMUV01000074">
    <property type="protein sequence ID" value="TDK41244.1"/>
    <property type="molecule type" value="Genomic_DNA"/>
</dbReference>
<dbReference type="Pfam" id="PF01435">
    <property type="entry name" value="Peptidase_M48"/>
    <property type="match status" value="1"/>
</dbReference>
<evidence type="ECO:0000256" key="3">
    <source>
        <dbReference type="ARBA" id="ARBA00022801"/>
    </source>
</evidence>
<organism evidence="9 10">
    <name type="scientific">Antarcticimicrobium luteum</name>
    <dbReference type="NCBI Taxonomy" id="2547397"/>
    <lineage>
        <taxon>Bacteria</taxon>
        <taxon>Pseudomonadati</taxon>
        <taxon>Pseudomonadota</taxon>
        <taxon>Alphaproteobacteria</taxon>
        <taxon>Rhodobacterales</taxon>
        <taxon>Paracoccaceae</taxon>
        <taxon>Antarcticimicrobium</taxon>
    </lineage>
</organism>
<accession>A0A4R5UQC5</accession>
<dbReference type="GO" id="GO:0051603">
    <property type="term" value="P:proteolysis involved in protein catabolic process"/>
    <property type="evidence" value="ECO:0007669"/>
    <property type="project" value="TreeGrafter"/>
</dbReference>
<dbReference type="OrthoDB" id="7338723at2"/>
<comment type="similarity">
    <text evidence="6">Belongs to the peptidase M48 family.</text>
</comment>